<comment type="caution">
    <text evidence="8">The sequence shown here is derived from an EMBL/GenBank/DDBJ whole genome shotgun (WGS) entry which is preliminary data.</text>
</comment>
<evidence type="ECO:0000259" key="7">
    <source>
        <dbReference type="Pfam" id="PF07227"/>
    </source>
</evidence>
<evidence type="ECO:0000313" key="8">
    <source>
        <dbReference type="EMBL" id="KAG0472285.1"/>
    </source>
</evidence>
<dbReference type="Pfam" id="PF07227">
    <property type="entry name" value="PHD_Oberon"/>
    <property type="match status" value="1"/>
</dbReference>
<reference evidence="8 9" key="1">
    <citation type="journal article" date="2020" name="Nat. Food">
        <title>A phased Vanilla planifolia genome enables genetic improvement of flavour and production.</title>
        <authorList>
            <person name="Hasing T."/>
            <person name="Tang H."/>
            <person name="Brym M."/>
            <person name="Khazi F."/>
            <person name="Huang T."/>
            <person name="Chambers A.H."/>
        </authorList>
    </citation>
    <scope>NUCLEOTIDE SEQUENCE [LARGE SCALE GENOMIC DNA]</scope>
    <source>
        <tissue evidence="8">Leaf</tissue>
    </source>
</reference>
<keyword evidence="5" id="KW-0539">Nucleus</keyword>
<dbReference type="AlphaFoldDB" id="A0A835UTR4"/>
<dbReference type="Proteomes" id="UP000639772">
    <property type="component" value="Unassembled WGS sequence"/>
</dbReference>
<evidence type="ECO:0000256" key="1">
    <source>
        <dbReference type="ARBA" id="ARBA00004123"/>
    </source>
</evidence>
<protein>
    <recommendedName>
        <fullName evidence="7">Oberon-like PHD finger domain-containing protein</fullName>
    </recommendedName>
</protein>
<evidence type="ECO:0000256" key="6">
    <source>
        <dbReference type="SAM" id="MobiDB-lite"/>
    </source>
</evidence>
<keyword evidence="4" id="KW-0862">Zinc</keyword>
<dbReference type="GO" id="GO:0008270">
    <property type="term" value="F:zinc ion binding"/>
    <property type="evidence" value="ECO:0007669"/>
    <property type="project" value="UniProtKB-KW"/>
</dbReference>
<dbReference type="CDD" id="cd15521">
    <property type="entry name" value="PHD_VIN3_plant"/>
    <property type="match status" value="1"/>
</dbReference>
<evidence type="ECO:0000256" key="4">
    <source>
        <dbReference type="ARBA" id="ARBA00022833"/>
    </source>
</evidence>
<dbReference type="InterPro" id="IPR044514">
    <property type="entry name" value="VIN3-like"/>
</dbReference>
<keyword evidence="3" id="KW-0863">Zinc-finger</keyword>
<dbReference type="GO" id="GO:0040029">
    <property type="term" value="P:epigenetic regulation of gene expression"/>
    <property type="evidence" value="ECO:0007669"/>
    <property type="project" value="InterPro"/>
</dbReference>
<evidence type="ECO:0000256" key="2">
    <source>
        <dbReference type="ARBA" id="ARBA00022723"/>
    </source>
</evidence>
<feature type="region of interest" description="Disordered" evidence="6">
    <location>
        <begin position="87"/>
        <end position="120"/>
    </location>
</feature>
<dbReference type="OrthoDB" id="600557at2759"/>
<evidence type="ECO:0000256" key="3">
    <source>
        <dbReference type="ARBA" id="ARBA00022771"/>
    </source>
</evidence>
<dbReference type="EMBL" id="JADCNM010000008">
    <property type="protein sequence ID" value="KAG0472285.1"/>
    <property type="molecule type" value="Genomic_DNA"/>
</dbReference>
<feature type="compositionally biased region" description="Polar residues" evidence="6">
    <location>
        <begin position="91"/>
        <end position="106"/>
    </location>
</feature>
<feature type="domain" description="Oberon-like PHD finger" evidence="7">
    <location>
        <begin position="140"/>
        <end position="259"/>
    </location>
</feature>
<name>A0A835UTR4_VANPL</name>
<dbReference type="PANTHER" id="PTHR46286:SF2">
    <property type="entry name" value="VIN3-LIKE PROTEIN 2"/>
    <property type="match status" value="1"/>
</dbReference>
<sequence length="360" mass="41069">MDPTFSGYILDIAKCQNLGLWEKREIVWQLSKWPNIAPEKLQAWSRKDLLEILCTEMGKERKYTGLTKQKIIENLFKIVSEKKSRKHVEDTFSTPHSSTGEPQTPTKRQRKNDHPLRLPTTENIFKGKDEGVSPKNARFCLNLACRATLSEEDFFCRRCSCCICYKYDDNKDPSLWLFCSSEDPNQGESCGLSCHLHCALTEERIGLEKHREYSQLDGSYCCTYCGKMNSLVGCWRKQLMVAKDARRVDVLCHRVFLSHKILCGTHKYQKVHKIVEEALKKLESEVGPLDGGNGQPNMGRGIVNRLSVGAEVQRLCAHAIEVLDIMSSSLTSSAHLQKANLDPSGLSNLKKDHHFLLFWF</sequence>
<dbReference type="InterPro" id="IPR032881">
    <property type="entry name" value="Oberon-like_PHD"/>
</dbReference>
<gene>
    <name evidence="8" type="ORF">HPP92_016831</name>
</gene>
<comment type="subcellular location">
    <subcellularLocation>
        <location evidence="1">Nucleus</location>
    </subcellularLocation>
</comment>
<evidence type="ECO:0000313" key="9">
    <source>
        <dbReference type="Proteomes" id="UP000639772"/>
    </source>
</evidence>
<organism evidence="8 9">
    <name type="scientific">Vanilla planifolia</name>
    <name type="common">Vanilla</name>
    <dbReference type="NCBI Taxonomy" id="51239"/>
    <lineage>
        <taxon>Eukaryota</taxon>
        <taxon>Viridiplantae</taxon>
        <taxon>Streptophyta</taxon>
        <taxon>Embryophyta</taxon>
        <taxon>Tracheophyta</taxon>
        <taxon>Spermatophyta</taxon>
        <taxon>Magnoliopsida</taxon>
        <taxon>Liliopsida</taxon>
        <taxon>Asparagales</taxon>
        <taxon>Orchidaceae</taxon>
        <taxon>Vanilloideae</taxon>
        <taxon>Vanilleae</taxon>
        <taxon>Vanilla</taxon>
    </lineage>
</organism>
<dbReference type="GO" id="GO:0005634">
    <property type="term" value="C:nucleus"/>
    <property type="evidence" value="ECO:0007669"/>
    <property type="project" value="UniProtKB-SubCell"/>
</dbReference>
<proteinExistence type="predicted"/>
<dbReference type="PANTHER" id="PTHR46286">
    <property type="entry name" value="VIN3-LIKE PROTEIN 2-RELATED"/>
    <property type="match status" value="1"/>
</dbReference>
<dbReference type="GO" id="GO:0010048">
    <property type="term" value="P:vernalization response"/>
    <property type="evidence" value="ECO:0007669"/>
    <property type="project" value="InterPro"/>
</dbReference>
<accession>A0A835UTR4</accession>
<keyword evidence="2" id="KW-0479">Metal-binding</keyword>
<evidence type="ECO:0000256" key="5">
    <source>
        <dbReference type="ARBA" id="ARBA00023242"/>
    </source>
</evidence>